<evidence type="ECO:0000259" key="3">
    <source>
        <dbReference type="Pfam" id="PF07883"/>
    </source>
</evidence>
<dbReference type="RefSeq" id="WP_369331094.1">
    <property type="nucleotide sequence ID" value="NZ_JAULBC010000007.1"/>
</dbReference>
<dbReference type="CDD" id="cd02209">
    <property type="entry name" value="cupin_XRE_C"/>
    <property type="match status" value="1"/>
</dbReference>
<gene>
    <name evidence="4" type="ORF">QTN47_19425</name>
</gene>
<dbReference type="InterPro" id="IPR014710">
    <property type="entry name" value="RmlC-like_jellyroll"/>
</dbReference>
<feature type="domain" description="Cupin type-2" evidence="3">
    <location>
        <begin position="70"/>
        <end position="134"/>
    </location>
</feature>
<dbReference type="EMBL" id="JAULBC010000007">
    <property type="protein sequence ID" value="MEX6689685.1"/>
    <property type="molecule type" value="Genomic_DNA"/>
</dbReference>
<proteinExistence type="predicted"/>
<sequence>MTRREYRLIIITALIMCVPIVILAYKNKALVLQSAAYEWKDMKAIPNQKGERRDVFDSPTETLDKLELHITTLNPGDSSHAPHQHANEELLIIKEGNVSALVAGEWKQLGPGSVIYQAAYNLHSIRNTGSTRTTYYALQWRTEKTGK</sequence>
<reference evidence="4 5" key="1">
    <citation type="submission" date="2023-07" db="EMBL/GenBank/DDBJ databases">
        <authorList>
            <person name="Lian W.-H."/>
        </authorList>
    </citation>
    <scope>NUCLEOTIDE SEQUENCE [LARGE SCALE GENOMIC DNA]</scope>
    <source>
        <strain evidence="4 5">SYSU DXS3180</strain>
    </source>
</reference>
<name>A0ABV3ZJK4_9BACT</name>
<evidence type="ECO:0000256" key="1">
    <source>
        <dbReference type="ARBA" id="ARBA00022723"/>
    </source>
</evidence>
<keyword evidence="2" id="KW-0812">Transmembrane</keyword>
<dbReference type="PANTHER" id="PTHR35848">
    <property type="entry name" value="OXALATE-BINDING PROTEIN"/>
    <property type="match status" value="1"/>
</dbReference>
<organism evidence="4 5">
    <name type="scientific">Danxiaibacter flavus</name>
    <dbReference type="NCBI Taxonomy" id="3049108"/>
    <lineage>
        <taxon>Bacteria</taxon>
        <taxon>Pseudomonadati</taxon>
        <taxon>Bacteroidota</taxon>
        <taxon>Chitinophagia</taxon>
        <taxon>Chitinophagales</taxon>
        <taxon>Chitinophagaceae</taxon>
        <taxon>Danxiaibacter</taxon>
    </lineage>
</organism>
<dbReference type="InterPro" id="IPR011051">
    <property type="entry name" value="RmlC_Cupin_sf"/>
</dbReference>
<evidence type="ECO:0000313" key="4">
    <source>
        <dbReference type="EMBL" id="MEX6689685.1"/>
    </source>
</evidence>
<dbReference type="Pfam" id="PF07883">
    <property type="entry name" value="Cupin_2"/>
    <property type="match status" value="1"/>
</dbReference>
<protein>
    <submittedName>
        <fullName evidence="4">Cupin domain-containing protein</fullName>
    </submittedName>
</protein>
<keyword evidence="5" id="KW-1185">Reference proteome</keyword>
<dbReference type="InterPro" id="IPR051610">
    <property type="entry name" value="GPI/OXD"/>
</dbReference>
<evidence type="ECO:0000256" key="2">
    <source>
        <dbReference type="SAM" id="Phobius"/>
    </source>
</evidence>
<feature type="transmembrane region" description="Helical" evidence="2">
    <location>
        <begin position="6"/>
        <end position="25"/>
    </location>
</feature>
<comment type="caution">
    <text evidence="4">The sequence shown here is derived from an EMBL/GenBank/DDBJ whole genome shotgun (WGS) entry which is preliminary data.</text>
</comment>
<dbReference type="Proteomes" id="UP001560573">
    <property type="component" value="Unassembled WGS sequence"/>
</dbReference>
<keyword evidence="2" id="KW-0472">Membrane</keyword>
<dbReference type="InterPro" id="IPR013096">
    <property type="entry name" value="Cupin_2"/>
</dbReference>
<keyword evidence="1" id="KW-0479">Metal-binding</keyword>
<dbReference type="PANTHER" id="PTHR35848:SF6">
    <property type="entry name" value="CUPIN TYPE-2 DOMAIN-CONTAINING PROTEIN"/>
    <property type="match status" value="1"/>
</dbReference>
<accession>A0ABV3ZJK4</accession>
<evidence type="ECO:0000313" key="5">
    <source>
        <dbReference type="Proteomes" id="UP001560573"/>
    </source>
</evidence>
<keyword evidence="2" id="KW-1133">Transmembrane helix</keyword>
<dbReference type="Gene3D" id="2.60.120.10">
    <property type="entry name" value="Jelly Rolls"/>
    <property type="match status" value="1"/>
</dbReference>
<dbReference type="SUPFAM" id="SSF51182">
    <property type="entry name" value="RmlC-like cupins"/>
    <property type="match status" value="1"/>
</dbReference>